<feature type="compositionally biased region" description="Basic and acidic residues" evidence="2">
    <location>
        <begin position="118"/>
        <end position="136"/>
    </location>
</feature>
<sequence length="1155" mass="122802">MADRWGRQSSGDAPRQKEDFMESRRRSLGGEARSAPPHQQPAYLAPVASSAQKAVSPQRWFDAPRESRRLAEEAAWRRAAVPDAPEFDAPEPDAALDIVRSLTGLEPFFCCQHEREWARPHPDAPVDEPNERHTPDIDDAPEDGGVPAQPDFEAEDWMAAQLEEVEREKRVDDVGVPPEIKLPPRDRRASTERAGRAFLGLEEPEERDKAEPEDGGAASSDRCARTFLGAWCCLFVLAMTCFAAYRVVAAGGGDDDDGGGGAAKTTPYASLAVAYVSATFRVANMTAASFGNAEASATRDALFAALYGPDGVEPLVDSSLQIDDFEPVDVASIDLSFVLEVENPSARYNTSLLLVAAVRAALLRNDELNAALEQYSELYGASAALSSAATTSAAATFASSVEDFDDAFFIPLLWPTAAPFAPSLAPTTAPPSLRPSDAPTTAKPSPAPTTAPFAGPTAAPTKPAPTRAPTTTPVPAPTADPTRAPTKCEDDGAWFKANTPSKHCDWVRQHEPRCAAVGDDGRVAYEACREACGCSNAPTAAPTDVLAFMDDELVFWFDFDDGSMTGYDQPTFDGSANGYAISETYGASLNTGPFNTPARFFGGEHGFAMDDVVPELTGDAPRTLGAWLRFDKFDGAYVLEVGGGDGPCENFGIATGDEDGHLELAFKGACAVAVADVGLVVGAWHLVLLTFDGAGTWALYVDGALRDTGAASLTTAASVLTIGGTTAAPFFGSVDDLFCYDVALDAAQVAALYATFAAVPTVAPAPAPTTTTRAPTRAPSPAAFARMDCSADTGLVFDERVIDGNSDNPSYVWAADMDQDSDIDLLATSLHDDTVAWYENDGAESFAKRVIADDAEQAAFAAFADFDEDGDLDVIAVSWGDNSTRLFVNDAMVFTEVLVDDSHAAVSVWVSDMDGDGDDDVIASSWTMGSVVWYENEAGWVYTRHVVAEGIAGPWSVFPGDLDGDGDVDVVVATGYDYSITWYENDGAMGFERIVVDTEVVQPRMVVARDGDGDGDVDIFAAIRGASQVAWYENDGSMAFDPHVVSEGADGAYSVIPADLDGDGDVDVLASNKYDSTVAWYENDGAMAFAPHDVSDDAGGIRFAAMADVDRDYDLDIIGALADRDSVVWYENACTGQTYASQGDDRTYWGTRLSR</sequence>
<comment type="caution">
    <text evidence="4">The sequence shown here is derived from an EMBL/GenBank/DDBJ whole genome shotgun (WGS) entry which is preliminary data.</text>
</comment>
<accession>A0ABR1FJM9</accession>
<keyword evidence="5" id="KW-1185">Reference proteome</keyword>
<feature type="region of interest" description="Disordered" evidence="2">
    <location>
        <begin position="1"/>
        <end position="74"/>
    </location>
</feature>
<organism evidence="4 5">
    <name type="scientific">Aureococcus anophagefferens</name>
    <name type="common">Harmful bloom alga</name>
    <dbReference type="NCBI Taxonomy" id="44056"/>
    <lineage>
        <taxon>Eukaryota</taxon>
        <taxon>Sar</taxon>
        <taxon>Stramenopiles</taxon>
        <taxon>Ochrophyta</taxon>
        <taxon>Pelagophyceae</taxon>
        <taxon>Pelagomonadales</taxon>
        <taxon>Pelagomonadaceae</taxon>
        <taxon>Aureococcus</taxon>
    </lineage>
</organism>
<name>A0ABR1FJM9_AURAN</name>
<evidence type="ECO:0000313" key="4">
    <source>
        <dbReference type="EMBL" id="KAK7232066.1"/>
    </source>
</evidence>
<dbReference type="SUPFAM" id="SSF69318">
    <property type="entry name" value="Integrin alpha N-terminal domain"/>
    <property type="match status" value="1"/>
</dbReference>
<feature type="compositionally biased region" description="Basic and acidic residues" evidence="2">
    <location>
        <begin position="182"/>
        <end position="195"/>
    </location>
</feature>
<feature type="compositionally biased region" description="Basic and acidic residues" evidence="2">
    <location>
        <begin position="62"/>
        <end position="74"/>
    </location>
</feature>
<feature type="region of interest" description="Disordered" evidence="2">
    <location>
        <begin position="118"/>
        <end position="148"/>
    </location>
</feature>
<dbReference type="Proteomes" id="UP001363151">
    <property type="component" value="Unassembled WGS sequence"/>
</dbReference>
<evidence type="ECO:0000256" key="1">
    <source>
        <dbReference type="ARBA" id="ARBA00022729"/>
    </source>
</evidence>
<dbReference type="PANTHER" id="PTHR44103">
    <property type="entry name" value="PROPROTEIN CONVERTASE P"/>
    <property type="match status" value="1"/>
</dbReference>
<keyword evidence="1" id="KW-0732">Signal</keyword>
<dbReference type="Pfam" id="PF13517">
    <property type="entry name" value="FG-GAP_3"/>
    <property type="match status" value="3"/>
</dbReference>
<dbReference type="InterPro" id="IPR013320">
    <property type="entry name" value="ConA-like_dom_sf"/>
</dbReference>
<gene>
    <name evidence="4" type="ORF">SO694_00031275</name>
</gene>
<feature type="compositionally biased region" description="Low complexity" evidence="2">
    <location>
        <begin position="434"/>
        <end position="471"/>
    </location>
</feature>
<protein>
    <recommendedName>
        <fullName evidence="6">LamG-like jellyroll fold domain-containing protein</fullName>
    </recommendedName>
</protein>
<dbReference type="Gene3D" id="2.60.120.200">
    <property type="match status" value="1"/>
</dbReference>
<feature type="region of interest" description="Disordered" evidence="2">
    <location>
        <begin position="425"/>
        <end position="488"/>
    </location>
</feature>
<keyword evidence="3" id="KW-0812">Transmembrane</keyword>
<evidence type="ECO:0008006" key="6">
    <source>
        <dbReference type="Google" id="ProtNLM"/>
    </source>
</evidence>
<keyword evidence="3" id="KW-1133">Transmembrane helix</keyword>
<dbReference type="InterPro" id="IPR028994">
    <property type="entry name" value="Integrin_alpha_N"/>
</dbReference>
<feature type="compositionally biased region" description="Basic and acidic residues" evidence="2">
    <location>
        <begin position="14"/>
        <end position="25"/>
    </location>
</feature>
<evidence type="ECO:0000313" key="5">
    <source>
        <dbReference type="Proteomes" id="UP001363151"/>
    </source>
</evidence>
<dbReference type="EMBL" id="JBBJCI010000371">
    <property type="protein sequence ID" value="KAK7232066.1"/>
    <property type="molecule type" value="Genomic_DNA"/>
</dbReference>
<feature type="transmembrane region" description="Helical" evidence="3">
    <location>
        <begin position="227"/>
        <end position="245"/>
    </location>
</feature>
<feature type="region of interest" description="Disordered" evidence="2">
    <location>
        <begin position="166"/>
        <end position="219"/>
    </location>
</feature>
<reference evidence="4 5" key="1">
    <citation type="submission" date="2024-03" db="EMBL/GenBank/DDBJ databases">
        <title>Aureococcus anophagefferens CCMP1851 and Kratosvirus quantuckense: Draft genome of a second virus-susceptible host strain in the model system.</title>
        <authorList>
            <person name="Chase E."/>
            <person name="Truchon A.R."/>
            <person name="Schepens W."/>
            <person name="Wilhelm S.W."/>
        </authorList>
    </citation>
    <scope>NUCLEOTIDE SEQUENCE [LARGE SCALE GENOMIC DNA]</scope>
    <source>
        <strain evidence="4 5">CCMP1851</strain>
    </source>
</reference>
<dbReference type="SUPFAM" id="SSF49899">
    <property type="entry name" value="Concanavalin A-like lectins/glucanases"/>
    <property type="match status" value="1"/>
</dbReference>
<proteinExistence type="predicted"/>
<keyword evidence="3" id="KW-0472">Membrane</keyword>
<evidence type="ECO:0000256" key="3">
    <source>
        <dbReference type="SAM" id="Phobius"/>
    </source>
</evidence>
<evidence type="ECO:0000256" key="2">
    <source>
        <dbReference type="SAM" id="MobiDB-lite"/>
    </source>
</evidence>
<dbReference type="PANTHER" id="PTHR44103:SF1">
    <property type="entry name" value="PROPROTEIN CONVERTASE P"/>
    <property type="match status" value="1"/>
</dbReference>
<dbReference type="InterPro" id="IPR013517">
    <property type="entry name" value="FG-GAP"/>
</dbReference>